<comment type="caution">
    <text evidence="1">The sequence shown here is derived from an EMBL/GenBank/DDBJ whole genome shotgun (WGS) entry which is preliminary data.</text>
</comment>
<evidence type="ECO:0000313" key="1">
    <source>
        <dbReference type="EMBL" id="MBB5513453.1"/>
    </source>
</evidence>
<organism evidence="1 2">
    <name type="scientific">Neomicrococcus aestuarii</name>
    <dbReference type="NCBI Taxonomy" id="556325"/>
    <lineage>
        <taxon>Bacteria</taxon>
        <taxon>Bacillati</taxon>
        <taxon>Actinomycetota</taxon>
        <taxon>Actinomycetes</taxon>
        <taxon>Micrococcales</taxon>
        <taxon>Micrococcaceae</taxon>
        <taxon>Neomicrococcus</taxon>
    </lineage>
</organism>
<reference evidence="1 2" key="1">
    <citation type="submission" date="2020-08" db="EMBL/GenBank/DDBJ databases">
        <title>Sequencing the genomes of 1000 actinobacteria strains.</title>
        <authorList>
            <person name="Klenk H.-P."/>
        </authorList>
    </citation>
    <scope>NUCLEOTIDE SEQUENCE [LARGE SCALE GENOMIC DNA]</scope>
    <source>
        <strain evidence="1 2">DSM 105783</strain>
    </source>
</reference>
<evidence type="ECO:0000313" key="2">
    <source>
        <dbReference type="Proteomes" id="UP000580797"/>
    </source>
</evidence>
<dbReference type="AlphaFoldDB" id="A0A7W8X117"/>
<gene>
    <name evidence="1" type="ORF">HD598_002140</name>
</gene>
<proteinExistence type="predicted"/>
<dbReference type="EMBL" id="JACHDR010000001">
    <property type="protein sequence ID" value="MBB5513453.1"/>
    <property type="molecule type" value="Genomic_DNA"/>
</dbReference>
<protein>
    <submittedName>
        <fullName evidence="1">Uncharacterized protein</fullName>
    </submittedName>
</protein>
<dbReference type="RefSeq" id="WP_183665764.1">
    <property type="nucleotide sequence ID" value="NZ_BAAARH010000002.1"/>
</dbReference>
<name>A0A7W8X117_9MICC</name>
<accession>A0A7W8X117</accession>
<dbReference type="Proteomes" id="UP000580797">
    <property type="component" value="Unassembled WGS sequence"/>
</dbReference>
<sequence>MKPTIIAATIVAIGYVILRADQRRNDHSDRLTILRNSYATWKPEQDGIRQLQRIAIARVRSGA</sequence>